<dbReference type="Gene3D" id="2.60.120.200">
    <property type="match status" value="1"/>
</dbReference>
<keyword evidence="2" id="KW-0175">Coiled coil</keyword>
<comment type="caution">
    <text evidence="5">The sequence shown here is derived from an EMBL/GenBank/DDBJ whole genome shotgun (WGS) entry which is preliminary data.</text>
</comment>
<evidence type="ECO:0000313" key="5">
    <source>
        <dbReference type="EMBL" id="GHI00394.1"/>
    </source>
</evidence>
<dbReference type="PROSITE" id="PS51762">
    <property type="entry name" value="GH16_2"/>
    <property type="match status" value="1"/>
</dbReference>
<dbReference type="PROSITE" id="PS51257">
    <property type="entry name" value="PROKAR_LIPOPROTEIN"/>
    <property type="match status" value="1"/>
</dbReference>
<keyword evidence="6" id="KW-1185">Reference proteome</keyword>
<feature type="chain" id="PRO_5046070239" description="GH16 domain-containing protein" evidence="3">
    <location>
        <begin position="33"/>
        <end position="297"/>
    </location>
</feature>
<evidence type="ECO:0000256" key="3">
    <source>
        <dbReference type="SAM" id="SignalP"/>
    </source>
</evidence>
<accession>A0ABQ3N8L5</accession>
<gene>
    <name evidence="5" type="ORF">AM1BK_39360</name>
</gene>
<evidence type="ECO:0000256" key="1">
    <source>
        <dbReference type="ARBA" id="ARBA00006865"/>
    </source>
</evidence>
<dbReference type="RefSeq" id="WP_191275791.1">
    <property type="nucleotide sequence ID" value="NZ_BNDS01000022.1"/>
</dbReference>
<dbReference type="PANTHER" id="PTHR10963:SF55">
    <property type="entry name" value="GLYCOSIDE HYDROLASE FAMILY 16 PROTEIN"/>
    <property type="match status" value="1"/>
</dbReference>
<feature type="signal peptide" evidence="3">
    <location>
        <begin position="1"/>
        <end position="32"/>
    </location>
</feature>
<protein>
    <recommendedName>
        <fullName evidence="4">GH16 domain-containing protein</fullName>
    </recommendedName>
</protein>
<dbReference type="InterPro" id="IPR013320">
    <property type="entry name" value="ConA-like_dom_sf"/>
</dbReference>
<dbReference type="EMBL" id="BNDS01000022">
    <property type="protein sequence ID" value="GHI00394.1"/>
    <property type="molecule type" value="Genomic_DNA"/>
</dbReference>
<feature type="coiled-coil region" evidence="2">
    <location>
        <begin position="41"/>
        <end position="68"/>
    </location>
</feature>
<dbReference type="SUPFAM" id="SSF49899">
    <property type="entry name" value="Concanavalin A-like lectins/glucanases"/>
    <property type="match status" value="1"/>
</dbReference>
<dbReference type="Pfam" id="PF00722">
    <property type="entry name" value="Glyco_hydro_16"/>
    <property type="match status" value="1"/>
</dbReference>
<evidence type="ECO:0000256" key="2">
    <source>
        <dbReference type="SAM" id="Coils"/>
    </source>
</evidence>
<dbReference type="Proteomes" id="UP000637074">
    <property type="component" value="Unassembled WGS sequence"/>
</dbReference>
<reference evidence="5 6" key="1">
    <citation type="journal article" date="2022" name="Int. J. Syst. Evol. Microbiol.">
        <title>Neobacillus kokaensis sp. nov., isolated from soil.</title>
        <authorList>
            <person name="Yuki K."/>
            <person name="Matsubara H."/>
            <person name="Yamaguchi S."/>
        </authorList>
    </citation>
    <scope>NUCLEOTIDE SEQUENCE [LARGE SCALE GENOMIC DNA]</scope>
    <source>
        <strain evidence="5 6">LOB 377</strain>
    </source>
</reference>
<dbReference type="CDD" id="cd08023">
    <property type="entry name" value="GH16_laminarinase_like"/>
    <property type="match status" value="1"/>
</dbReference>
<dbReference type="InterPro" id="IPR050546">
    <property type="entry name" value="Glycosyl_Hydrlase_16"/>
</dbReference>
<evidence type="ECO:0000259" key="4">
    <source>
        <dbReference type="PROSITE" id="PS51762"/>
    </source>
</evidence>
<feature type="domain" description="GH16" evidence="4">
    <location>
        <begin position="68"/>
        <end position="294"/>
    </location>
</feature>
<name>A0ABQ3N8L5_9BACI</name>
<organism evidence="5 6">
    <name type="scientific">Neobacillus kokaensis</name>
    <dbReference type="NCBI Taxonomy" id="2759023"/>
    <lineage>
        <taxon>Bacteria</taxon>
        <taxon>Bacillati</taxon>
        <taxon>Bacillota</taxon>
        <taxon>Bacilli</taxon>
        <taxon>Bacillales</taxon>
        <taxon>Bacillaceae</taxon>
        <taxon>Neobacillus</taxon>
    </lineage>
</organism>
<evidence type="ECO:0000313" key="6">
    <source>
        <dbReference type="Proteomes" id="UP000637074"/>
    </source>
</evidence>
<proteinExistence type="inferred from homology"/>
<dbReference type="PANTHER" id="PTHR10963">
    <property type="entry name" value="GLYCOSYL HYDROLASE-RELATED"/>
    <property type="match status" value="1"/>
</dbReference>
<dbReference type="InterPro" id="IPR000757">
    <property type="entry name" value="Beta-glucanase-like"/>
</dbReference>
<sequence>MEKKISKRLMGVLVSGLSVALLMGCISSNSYAASPNKAEIKMLTKEEIKEQKEKRKREKKEIKEMEKKGWELSFLDNFEGDELDTSKWSHSPEWKRKDGYWSNDEAFLDGKGNLIIQISERDGNYYSGAVTTRGKFEQAYGYYEMRAKLPNDEGFWSAFWLMTDGAHTVGDEGRDGTEIDIVETPFAYKNNDTVVHALHWDGYGEDHKSAGAYPVVPGIYEGFHTFALDWNEKEYIFYIDGKETWRTDAGGVSRVPAFVQITAEVGTWGGNVKNANLPAQMVVDYVRVYEKNNKQRD</sequence>
<comment type="similarity">
    <text evidence="1">Belongs to the glycosyl hydrolase 16 family.</text>
</comment>
<keyword evidence="3" id="KW-0732">Signal</keyword>